<reference evidence="1" key="1">
    <citation type="journal article" date="2015" name="Nature">
        <title>Complex archaea that bridge the gap between prokaryotes and eukaryotes.</title>
        <authorList>
            <person name="Spang A."/>
            <person name="Saw J.H."/>
            <person name="Jorgensen S.L."/>
            <person name="Zaremba-Niedzwiedzka K."/>
            <person name="Martijn J."/>
            <person name="Lind A.E."/>
            <person name="van Eijk R."/>
            <person name="Schleper C."/>
            <person name="Guy L."/>
            <person name="Ettema T.J."/>
        </authorList>
    </citation>
    <scope>NUCLEOTIDE SEQUENCE</scope>
</reference>
<organism evidence="1">
    <name type="scientific">marine sediment metagenome</name>
    <dbReference type="NCBI Taxonomy" id="412755"/>
    <lineage>
        <taxon>unclassified sequences</taxon>
        <taxon>metagenomes</taxon>
        <taxon>ecological metagenomes</taxon>
    </lineage>
</organism>
<evidence type="ECO:0000313" key="1">
    <source>
        <dbReference type="EMBL" id="KKN18455.1"/>
    </source>
</evidence>
<protein>
    <submittedName>
        <fullName evidence="1">Uncharacterized protein</fullName>
    </submittedName>
</protein>
<proteinExistence type="predicted"/>
<name>A0A0F9NFX5_9ZZZZ</name>
<comment type="caution">
    <text evidence="1">The sequence shown here is derived from an EMBL/GenBank/DDBJ whole genome shotgun (WGS) entry which is preliminary data.</text>
</comment>
<dbReference type="AlphaFoldDB" id="A0A0F9NFX5"/>
<gene>
    <name evidence="1" type="ORF">LCGC14_0955640</name>
</gene>
<sequence length="137" mass="15487">MRLTAREPTEVEFKEAMANKPVYKVVRVKGKKLKSLWVDGTKKKPMLIEHDIVAFALTYAEGKLSDNGRYGIWCCKTLAKAVLQSHTNGRGKRTAIFKAYPIGEPIQPPLGWGWDAVLYPAIILGERVVEKYIKEVK</sequence>
<accession>A0A0F9NFX5</accession>
<dbReference type="EMBL" id="LAZR01003425">
    <property type="protein sequence ID" value="KKN18455.1"/>
    <property type="molecule type" value="Genomic_DNA"/>
</dbReference>